<proteinExistence type="predicted"/>
<feature type="transmembrane region" description="Helical" evidence="1">
    <location>
        <begin position="90"/>
        <end position="112"/>
    </location>
</feature>
<keyword evidence="3" id="KW-1185">Reference proteome</keyword>
<dbReference type="HOGENOM" id="CLU_036335_2_4_1"/>
<name>G0MUI0_CAEBE</name>
<evidence type="ECO:0000313" key="3">
    <source>
        <dbReference type="Proteomes" id="UP000008068"/>
    </source>
</evidence>
<dbReference type="InParanoid" id="G0MUI0"/>
<dbReference type="PANTHER" id="PTHR46000">
    <property type="entry name" value="SEVEN TM RECEPTOR-RELATED"/>
    <property type="match status" value="1"/>
</dbReference>
<dbReference type="InterPro" id="IPR019428">
    <property type="entry name" value="7TM_GPCR_serpentine_rcpt_Str"/>
</dbReference>
<dbReference type="Pfam" id="PF10326">
    <property type="entry name" value="7TM_GPCR_Str"/>
    <property type="match status" value="1"/>
</dbReference>
<accession>G0MUI0</accession>
<gene>
    <name evidence="2" type="ORF">CAEBREN_10716</name>
</gene>
<sequence length="224" mass="25529">MGIPIENQIIQFIGFFCSEIFHFLLLYFIHTRATKQFGSYKILMASFSVFSIVYALVEILIEPIMHVSGTGLMLYVGSSVINYSKQVGHYLSVLYCSSFALCVFFLSAHFFYSFTAVCSPRLLRMLDGYKVFRLLIPIFSLGTLMFINVSWFGTPSDFKSEYLRESLKREYNDDSYTVGQISAVFYVSFSNGELPYILPFYRSMTLLVPLEYSGRTALGSSTST</sequence>
<evidence type="ECO:0000256" key="1">
    <source>
        <dbReference type="SAM" id="Phobius"/>
    </source>
</evidence>
<dbReference type="OrthoDB" id="5854013at2759"/>
<organism evidence="3">
    <name type="scientific">Caenorhabditis brenneri</name>
    <name type="common">Nematode worm</name>
    <dbReference type="NCBI Taxonomy" id="135651"/>
    <lineage>
        <taxon>Eukaryota</taxon>
        <taxon>Metazoa</taxon>
        <taxon>Ecdysozoa</taxon>
        <taxon>Nematoda</taxon>
        <taxon>Chromadorea</taxon>
        <taxon>Rhabditida</taxon>
        <taxon>Rhabditina</taxon>
        <taxon>Rhabditomorpha</taxon>
        <taxon>Rhabditoidea</taxon>
        <taxon>Rhabditidae</taxon>
        <taxon>Peloderinae</taxon>
        <taxon>Caenorhabditis</taxon>
    </lineage>
</organism>
<keyword evidence="1" id="KW-1133">Transmembrane helix</keyword>
<feature type="transmembrane region" description="Helical" evidence="1">
    <location>
        <begin position="42"/>
        <end position="61"/>
    </location>
</feature>
<keyword evidence="1" id="KW-0472">Membrane</keyword>
<dbReference type="OMA" id="FIHTRAT"/>
<evidence type="ECO:0000313" key="2">
    <source>
        <dbReference type="EMBL" id="EGT44119.1"/>
    </source>
</evidence>
<feature type="transmembrane region" description="Helical" evidence="1">
    <location>
        <begin position="132"/>
        <end position="154"/>
    </location>
</feature>
<reference evidence="3" key="1">
    <citation type="submission" date="2011-07" db="EMBL/GenBank/DDBJ databases">
        <authorList>
            <consortium name="Caenorhabditis brenneri Sequencing and Analysis Consortium"/>
            <person name="Wilson R.K."/>
        </authorList>
    </citation>
    <scope>NUCLEOTIDE SEQUENCE [LARGE SCALE GENOMIC DNA]</scope>
    <source>
        <strain evidence="3">PB2801</strain>
    </source>
</reference>
<dbReference type="EMBL" id="GL379812">
    <property type="protein sequence ID" value="EGT44119.1"/>
    <property type="molecule type" value="Genomic_DNA"/>
</dbReference>
<dbReference type="eggNOG" id="ENOG502TGG9">
    <property type="taxonomic scope" value="Eukaryota"/>
</dbReference>
<dbReference type="Proteomes" id="UP000008068">
    <property type="component" value="Unassembled WGS sequence"/>
</dbReference>
<protein>
    <submittedName>
        <fullName evidence="2">Uncharacterized protein</fullName>
    </submittedName>
</protein>
<feature type="transmembrane region" description="Helical" evidence="1">
    <location>
        <begin position="12"/>
        <end position="30"/>
    </location>
</feature>
<dbReference type="AlphaFoldDB" id="G0MUI0"/>
<keyword evidence="1" id="KW-0812">Transmembrane</keyword>